<name>A0A2M8KTK9_9BACT</name>
<protein>
    <recommendedName>
        <fullName evidence="2">Glycosyltransferase 2-like domain-containing protein</fullName>
    </recommendedName>
</protein>
<keyword evidence="1" id="KW-1133">Transmembrane helix</keyword>
<evidence type="ECO:0000256" key="1">
    <source>
        <dbReference type="SAM" id="Phobius"/>
    </source>
</evidence>
<gene>
    <name evidence="3" type="ORF">COU88_00515</name>
</gene>
<reference evidence="4" key="1">
    <citation type="submission" date="2017-09" db="EMBL/GenBank/DDBJ databases">
        <title>Depth-based differentiation of microbial function through sediment-hosted aquifers and enrichment of novel symbionts in the deep terrestrial subsurface.</title>
        <authorList>
            <person name="Probst A.J."/>
            <person name="Ladd B."/>
            <person name="Jarett J.K."/>
            <person name="Geller-Mcgrath D.E."/>
            <person name="Sieber C.M.K."/>
            <person name="Emerson J.B."/>
            <person name="Anantharaman K."/>
            <person name="Thomas B.C."/>
            <person name="Malmstrom R."/>
            <person name="Stieglmeier M."/>
            <person name="Klingl A."/>
            <person name="Woyke T."/>
            <person name="Ryan C.M."/>
            <person name="Banfield J.F."/>
        </authorList>
    </citation>
    <scope>NUCLEOTIDE SEQUENCE [LARGE SCALE GENOMIC DNA]</scope>
</reference>
<dbReference type="InterPro" id="IPR029044">
    <property type="entry name" value="Nucleotide-diphossugar_trans"/>
</dbReference>
<evidence type="ECO:0000259" key="2">
    <source>
        <dbReference type="Pfam" id="PF00535"/>
    </source>
</evidence>
<dbReference type="PANTHER" id="PTHR43630">
    <property type="entry name" value="POLY-BETA-1,6-N-ACETYL-D-GLUCOSAMINE SYNTHASE"/>
    <property type="match status" value="1"/>
</dbReference>
<sequence>MKHFSILILTKNEEENIGRCLNSVAHMGDETIVVDDQSSDATVEIARTHGAKIYTQSLNGNFAEARNRAIAQVKSRYVLCIDADEVVSNEMRDYIAQIPESTQEYAFAFKRIDYFWNTRMRFGEVRNVYVTRLVAKDHGTFIRPVHEIWQGPKIKKVNRPLYHYPHPTIASFLHSINTYSSLNAEYMLTQNKKVGVFELVTIPMAKFIYTYFAQFGFLDGAAGFVYSFMMSFHSFLTRAKVYTGKK</sequence>
<dbReference type="InterPro" id="IPR001173">
    <property type="entry name" value="Glyco_trans_2-like"/>
</dbReference>
<dbReference type="Gene3D" id="3.90.550.10">
    <property type="entry name" value="Spore Coat Polysaccharide Biosynthesis Protein SpsA, Chain A"/>
    <property type="match status" value="1"/>
</dbReference>
<proteinExistence type="predicted"/>
<dbReference type="PANTHER" id="PTHR43630:SF2">
    <property type="entry name" value="GLYCOSYLTRANSFERASE"/>
    <property type="match status" value="1"/>
</dbReference>
<dbReference type="SUPFAM" id="SSF53448">
    <property type="entry name" value="Nucleotide-diphospho-sugar transferases"/>
    <property type="match status" value="1"/>
</dbReference>
<evidence type="ECO:0000313" key="3">
    <source>
        <dbReference type="EMBL" id="PJE63256.1"/>
    </source>
</evidence>
<feature type="domain" description="Glycosyltransferase 2-like" evidence="2">
    <location>
        <begin position="5"/>
        <end position="91"/>
    </location>
</feature>
<keyword evidence="1" id="KW-0812">Transmembrane</keyword>
<organism evidence="3 4">
    <name type="scientific">Candidatus Roizmanbacteria bacterium CG10_big_fil_rev_8_21_14_0_10_39_6</name>
    <dbReference type="NCBI Taxonomy" id="1974853"/>
    <lineage>
        <taxon>Bacteria</taxon>
        <taxon>Candidatus Roizmaniibacteriota</taxon>
    </lineage>
</organism>
<dbReference type="Proteomes" id="UP000229554">
    <property type="component" value="Unassembled WGS sequence"/>
</dbReference>
<dbReference type="Pfam" id="PF00535">
    <property type="entry name" value="Glycos_transf_2"/>
    <property type="match status" value="1"/>
</dbReference>
<evidence type="ECO:0000313" key="4">
    <source>
        <dbReference type="Proteomes" id="UP000229554"/>
    </source>
</evidence>
<dbReference type="CDD" id="cd02511">
    <property type="entry name" value="Beta4Glucosyltransferase"/>
    <property type="match status" value="1"/>
</dbReference>
<accession>A0A2M8KTK9</accession>
<comment type="caution">
    <text evidence="3">The sequence shown here is derived from an EMBL/GenBank/DDBJ whole genome shotgun (WGS) entry which is preliminary data.</text>
</comment>
<dbReference type="EMBL" id="PFED01000021">
    <property type="protein sequence ID" value="PJE63256.1"/>
    <property type="molecule type" value="Genomic_DNA"/>
</dbReference>
<keyword evidence="1" id="KW-0472">Membrane</keyword>
<dbReference type="AlphaFoldDB" id="A0A2M8KTK9"/>
<feature type="transmembrane region" description="Helical" evidence="1">
    <location>
        <begin position="211"/>
        <end position="236"/>
    </location>
</feature>